<dbReference type="PROSITE" id="PS51257">
    <property type="entry name" value="PROKAR_LIPOPROTEIN"/>
    <property type="match status" value="1"/>
</dbReference>
<protein>
    <submittedName>
        <fullName evidence="2">Uncharacterized protein</fullName>
    </submittedName>
</protein>
<comment type="caution">
    <text evidence="2">The sequence shown here is derived from an EMBL/GenBank/DDBJ whole genome shotgun (WGS) entry which is preliminary data.</text>
</comment>
<accession>A0A3A8IIC0</accession>
<evidence type="ECO:0000313" key="2">
    <source>
        <dbReference type="EMBL" id="RKG82378.1"/>
    </source>
</evidence>
<dbReference type="OrthoDB" id="5508906at2"/>
<evidence type="ECO:0000256" key="1">
    <source>
        <dbReference type="SAM" id="MobiDB-lite"/>
    </source>
</evidence>
<organism evidence="2 3">
    <name type="scientific">Corallococcus terminator</name>
    <dbReference type="NCBI Taxonomy" id="2316733"/>
    <lineage>
        <taxon>Bacteria</taxon>
        <taxon>Pseudomonadati</taxon>
        <taxon>Myxococcota</taxon>
        <taxon>Myxococcia</taxon>
        <taxon>Myxococcales</taxon>
        <taxon>Cystobacterineae</taxon>
        <taxon>Myxococcaceae</taxon>
        <taxon>Corallococcus</taxon>
    </lineage>
</organism>
<dbReference type="RefSeq" id="WP_147448862.1">
    <property type="nucleotide sequence ID" value="NZ_RAVZ01000195.1"/>
</dbReference>
<gene>
    <name evidence="2" type="ORF">D7V88_25295</name>
</gene>
<reference evidence="3" key="1">
    <citation type="submission" date="2018-09" db="EMBL/GenBank/DDBJ databases">
        <authorList>
            <person name="Livingstone P.G."/>
            <person name="Whitworth D.E."/>
        </authorList>
    </citation>
    <scope>NUCLEOTIDE SEQUENCE [LARGE SCALE GENOMIC DNA]</scope>
    <source>
        <strain evidence="3">CA054A</strain>
    </source>
</reference>
<dbReference type="EMBL" id="RAVZ01000195">
    <property type="protein sequence ID" value="RKG82378.1"/>
    <property type="molecule type" value="Genomic_DNA"/>
</dbReference>
<sequence>MHKTLIALAFSGLLSACGPDFDVVGVRAATAVRDADDHVTVTVVFTCLPVDGSELDGCDDEEEGWSQCADAAWFPGSPVGDPQDGTVDRPAATTGASECTKLAPVEGATLVLRSDKPVPRDVPHYISVDSGSPGDGPRVVLVSP</sequence>
<feature type="region of interest" description="Disordered" evidence="1">
    <location>
        <begin position="125"/>
        <end position="144"/>
    </location>
</feature>
<dbReference type="Proteomes" id="UP000268094">
    <property type="component" value="Unassembled WGS sequence"/>
</dbReference>
<name>A0A3A8IIC0_9BACT</name>
<dbReference type="AlphaFoldDB" id="A0A3A8IIC0"/>
<keyword evidence="3" id="KW-1185">Reference proteome</keyword>
<proteinExistence type="predicted"/>
<evidence type="ECO:0000313" key="3">
    <source>
        <dbReference type="Proteomes" id="UP000268094"/>
    </source>
</evidence>